<dbReference type="InterPro" id="IPR016195">
    <property type="entry name" value="Pol/histidinol_Pase-like"/>
</dbReference>
<proteinExistence type="predicted"/>
<dbReference type="CDD" id="cd07438">
    <property type="entry name" value="PHP_HisPPase_AMP"/>
    <property type="match status" value="1"/>
</dbReference>
<dbReference type="Proteomes" id="UP000199662">
    <property type="component" value="Unassembled WGS sequence"/>
</dbReference>
<dbReference type="GO" id="GO:0035312">
    <property type="term" value="F:5'-3' DNA exonuclease activity"/>
    <property type="evidence" value="ECO:0007669"/>
    <property type="project" value="TreeGrafter"/>
</dbReference>
<evidence type="ECO:0000259" key="1">
    <source>
        <dbReference type="SMART" id="SM00481"/>
    </source>
</evidence>
<protein>
    <recommendedName>
        <fullName evidence="1">Polymerase/histidinol phosphatase N-terminal domain-containing protein</fullName>
    </recommendedName>
</protein>
<dbReference type="InterPro" id="IPR004013">
    <property type="entry name" value="PHP_dom"/>
</dbReference>
<evidence type="ECO:0000313" key="3">
    <source>
        <dbReference type="Proteomes" id="UP000199662"/>
    </source>
</evidence>
<accession>A0A1H7AFK8</accession>
<reference evidence="3" key="1">
    <citation type="submission" date="2016-10" db="EMBL/GenBank/DDBJ databases">
        <authorList>
            <person name="Varghese N."/>
            <person name="Submissions S."/>
        </authorList>
    </citation>
    <scope>NUCLEOTIDE SEQUENCE [LARGE SCALE GENOMIC DNA]</scope>
    <source>
        <strain evidence="3">DSM 2179</strain>
    </source>
</reference>
<feature type="domain" description="Polymerase/histidinol phosphatase N-terminal" evidence="1">
    <location>
        <begin position="3"/>
        <end position="70"/>
    </location>
</feature>
<keyword evidence="3" id="KW-1185">Reference proteome</keyword>
<gene>
    <name evidence="2" type="ORF">SAMN05660742_112108</name>
</gene>
<dbReference type="PANTHER" id="PTHR42924">
    <property type="entry name" value="EXONUCLEASE"/>
    <property type="match status" value="1"/>
</dbReference>
<name>A0A1H7AFK8_9FIRM</name>
<dbReference type="Gene3D" id="3.20.20.140">
    <property type="entry name" value="Metal-dependent hydrolases"/>
    <property type="match status" value="1"/>
</dbReference>
<sequence>MSSDLHMHTTFSDGGLTPEKLVLAAKQAGLHYMAITDHDTVSGIRNLYENGLYPAKGIELIPGIEFSVQDPEHEVHILGYNIDIFNLQLQEKLDEVVEHRWIRFSQIIEKLQDLGYPISETDVLTIAGATKSIGRAHIARALVKKGCFKTMGDAFEKVLYKNGPVHVPHYRLSSIDVIQLIHDAGGLVVLAHPKLIHDDAVIERLIKEGIDGLEVFYPQHNAIETQLYKNLAEKYHLFMTGGSDFHAIETRYPQKIGQFTIEDSYAEELYARKKEEVL</sequence>
<dbReference type="InterPro" id="IPR052018">
    <property type="entry name" value="PHP_domain"/>
</dbReference>
<dbReference type="PANTHER" id="PTHR42924:SF3">
    <property type="entry name" value="POLYMERASE_HISTIDINOL PHOSPHATASE N-TERMINAL DOMAIN-CONTAINING PROTEIN"/>
    <property type="match status" value="1"/>
</dbReference>
<dbReference type="AlphaFoldDB" id="A0A1H7AFK8"/>
<dbReference type="InterPro" id="IPR003141">
    <property type="entry name" value="Pol/His_phosphatase_N"/>
</dbReference>
<dbReference type="EMBL" id="FNZK01000012">
    <property type="protein sequence ID" value="SEJ64158.1"/>
    <property type="molecule type" value="Genomic_DNA"/>
</dbReference>
<dbReference type="STRING" id="84035.SAMN05660742_112108"/>
<organism evidence="2 3">
    <name type="scientific">Propionispira arboris</name>
    <dbReference type="NCBI Taxonomy" id="84035"/>
    <lineage>
        <taxon>Bacteria</taxon>
        <taxon>Bacillati</taxon>
        <taxon>Bacillota</taxon>
        <taxon>Negativicutes</taxon>
        <taxon>Selenomonadales</taxon>
        <taxon>Selenomonadaceae</taxon>
        <taxon>Propionispira</taxon>
    </lineage>
</organism>
<dbReference type="SUPFAM" id="SSF89550">
    <property type="entry name" value="PHP domain-like"/>
    <property type="match status" value="1"/>
</dbReference>
<dbReference type="Pfam" id="PF02811">
    <property type="entry name" value="PHP"/>
    <property type="match status" value="1"/>
</dbReference>
<evidence type="ECO:0000313" key="2">
    <source>
        <dbReference type="EMBL" id="SEJ64158.1"/>
    </source>
</evidence>
<dbReference type="SMART" id="SM00481">
    <property type="entry name" value="POLIIIAc"/>
    <property type="match status" value="1"/>
</dbReference>
<dbReference type="GO" id="GO:0004534">
    <property type="term" value="F:5'-3' RNA exonuclease activity"/>
    <property type="evidence" value="ECO:0007669"/>
    <property type="project" value="TreeGrafter"/>
</dbReference>
<dbReference type="Gene3D" id="1.10.150.650">
    <property type="match status" value="1"/>
</dbReference>
<dbReference type="RefSeq" id="WP_019554714.1">
    <property type="nucleotide sequence ID" value="NZ_FNZK01000012.1"/>
</dbReference>